<organism evidence="2 3">
    <name type="scientific">Armillaria ostoyae</name>
    <name type="common">Armillaria root rot fungus</name>
    <dbReference type="NCBI Taxonomy" id="47428"/>
    <lineage>
        <taxon>Eukaryota</taxon>
        <taxon>Fungi</taxon>
        <taxon>Dikarya</taxon>
        <taxon>Basidiomycota</taxon>
        <taxon>Agaricomycotina</taxon>
        <taxon>Agaricomycetes</taxon>
        <taxon>Agaricomycetidae</taxon>
        <taxon>Agaricales</taxon>
        <taxon>Marasmiineae</taxon>
        <taxon>Physalacriaceae</taxon>
        <taxon>Armillaria</taxon>
    </lineage>
</organism>
<keyword evidence="3" id="KW-1185">Reference proteome</keyword>
<feature type="region of interest" description="Disordered" evidence="1">
    <location>
        <begin position="86"/>
        <end position="192"/>
    </location>
</feature>
<evidence type="ECO:0000313" key="2">
    <source>
        <dbReference type="EMBL" id="SJL17389.1"/>
    </source>
</evidence>
<evidence type="ECO:0000256" key="1">
    <source>
        <dbReference type="SAM" id="MobiDB-lite"/>
    </source>
</evidence>
<accession>A0A284S8Q7</accession>
<protein>
    <recommendedName>
        <fullName evidence="4">Retrotransposon gag domain-containing protein</fullName>
    </recommendedName>
</protein>
<gene>
    <name evidence="2" type="ORF">ARMOST_20939</name>
</gene>
<evidence type="ECO:0008006" key="4">
    <source>
        <dbReference type="Google" id="ProtNLM"/>
    </source>
</evidence>
<evidence type="ECO:0000313" key="3">
    <source>
        <dbReference type="Proteomes" id="UP000219338"/>
    </source>
</evidence>
<dbReference type="OrthoDB" id="9445845at2759"/>
<feature type="compositionally biased region" description="Basic and acidic residues" evidence="1">
    <location>
        <begin position="122"/>
        <end position="137"/>
    </location>
</feature>
<reference evidence="3" key="1">
    <citation type="journal article" date="2017" name="Nat. Ecol. Evol.">
        <title>Genome expansion and lineage-specific genetic innovations in the forest pathogenic fungi Armillaria.</title>
        <authorList>
            <person name="Sipos G."/>
            <person name="Prasanna A.N."/>
            <person name="Walter M.C."/>
            <person name="O'Connor E."/>
            <person name="Balint B."/>
            <person name="Krizsan K."/>
            <person name="Kiss B."/>
            <person name="Hess J."/>
            <person name="Varga T."/>
            <person name="Slot J."/>
            <person name="Riley R."/>
            <person name="Boka B."/>
            <person name="Rigling D."/>
            <person name="Barry K."/>
            <person name="Lee J."/>
            <person name="Mihaltcheva S."/>
            <person name="LaButti K."/>
            <person name="Lipzen A."/>
            <person name="Waldron R."/>
            <person name="Moloney N.M."/>
            <person name="Sperisen C."/>
            <person name="Kredics L."/>
            <person name="Vagvoelgyi C."/>
            <person name="Patrignani A."/>
            <person name="Fitzpatrick D."/>
            <person name="Nagy I."/>
            <person name="Doyle S."/>
            <person name="Anderson J.B."/>
            <person name="Grigoriev I.V."/>
            <person name="Gueldener U."/>
            <person name="Muensterkoetter M."/>
            <person name="Nagy L.G."/>
        </authorList>
    </citation>
    <scope>NUCLEOTIDE SEQUENCE [LARGE SCALE GENOMIC DNA]</scope>
    <source>
        <strain evidence="3">C18/9</strain>
    </source>
</reference>
<name>A0A284S8Q7_ARMOS</name>
<sequence>MRDEELMTCDKQASEYMRIWNSCHTDLTTEVAWRLSEAGQAWRQADPGEQKDIISYSAAEQATKIFNELYPHYAIAEPALRPLPFSSPRSHPYKGLGRVQARGNHAKGSRQPEVLDIPPDDPPDKPENKKGGKKKDPNFSYNTSRPLWGDPPPGPFDDSVAKDSERWSLLGALDKWDPNDEPSNPTGGMGDEAPWIGCKPDLIRKLLPFKREPNNIERFITNCEIYFQVHSAYMWLDPHRVAFASSYFEDKAKEWWILELADLWSRSCQKFRFPSWYSFKIAIHNKFRNPAIEDKQKAKMYTL</sequence>
<dbReference type="Proteomes" id="UP000219338">
    <property type="component" value="Unassembled WGS sequence"/>
</dbReference>
<dbReference type="AlphaFoldDB" id="A0A284S8Q7"/>
<proteinExistence type="predicted"/>
<dbReference type="EMBL" id="FUEG01000043">
    <property type="protein sequence ID" value="SJL17389.1"/>
    <property type="molecule type" value="Genomic_DNA"/>
</dbReference>
<dbReference type="STRING" id="47428.A0A284S8Q7"/>